<gene>
    <name evidence="1" type="ORF">SAMN02745725_03088</name>
</gene>
<protein>
    <submittedName>
        <fullName evidence="1">Uncharacterized protein</fullName>
    </submittedName>
</protein>
<evidence type="ECO:0000313" key="1">
    <source>
        <dbReference type="EMBL" id="SHJ69418.1"/>
    </source>
</evidence>
<keyword evidence="2" id="KW-1185">Reference proteome</keyword>
<proteinExistence type="predicted"/>
<name>A0A1M6LE25_PSEXY</name>
<organism evidence="1 2">
    <name type="scientific">Pseudobutyrivibrio xylanivorans DSM 14809</name>
    <dbReference type="NCBI Taxonomy" id="1123012"/>
    <lineage>
        <taxon>Bacteria</taxon>
        <taxon>Bacillati</taxon>
        <taxon>Bacillota</taxon>
        <taxon>Clostridia</taxon>
        <taxon>Lachnospirales</taxon>
        <taxon>Lachnospiraceae</taxon>
        <taxon>Pseudobutyrivibrio</taxon>
    </lineage>
</organism>
<dbReference type="AlphaFoldDB" id="A0A1M6LE25"/>
<accession>A0A1M6LE25</accession>
<dbReference type="EMBL" id="FQYQ01000041">
    <property type="protein sequence ID" value="SHJ69418.1"/>
    <property type="molecule type" value="Genomic_DNA"/>
</dbReference>
<reference evidence="1 2" key="1">
    <citation type="submission" date="2016-11" db="EMBL/GenBank/DDBJ databases">
        <authorList>
            <person name="Jaros S."/>
            <person name="Januszkiewicz K."/>
            <person name="Wedrychowicz H."/>
        </authorList>
    </citation>
    <scope>NUCLEOTIDE SEQUENCE [LARGE SCALE GENOMIC DNA]</scope>
    <source>
        <strain evidence="1 2">DSM 14809</strain>
    </source>
</reference>
<sequence length="159" mass="18533">MDIGSVLSQRSYYGMNYKTNSNVLKTRGESEYDVGISDKEITFSDTITSNKVITNDKWEPEKMIEIINTMSGTERINASCSGNKPSFASKVYNQEEMEKYVEDLIKSNEYKRKTLRQCMLEMEPDALTATQSFWDDPNTHYTFEEFIKEMERRYGCVDE</sequence>
<evidence type="ECO:0000313" key="2">
    <source>
        <dbReference type="Proteomes" id="UP000184185"/>
    </source>
</evidence>
<dbReference type="Proteomes" id="UP000184185">
    <property type="component" value="Unassembled WGS sequence"/>
</dbReference>